<comment type="caution">
    <text evidence="2">The sequence shown here is derived from an EMBL/GenBank/DDBJ whole genome shotgun (WGS) entry which is preliminary data.</text>
</comment>
<dbReference type="EMBL" id="MPDP01000112">
    <property type="protein sequence ID" value="KAK1480060.1"/>
    <property type="molecule type" value="Genomic_DNA"/>
</dbReference>
<name>A0AAI9VAN3_9PEZI</name>
<reference evidence="2" key="1">
    <citation type="submission" date="2016-11" db="EMBL/GenBank/DDBJ databases">
        <title>The genome sequence of Colletotrichum cuscutae.</title>
        <authorList>
            <person name="Baroncelli R."/>
        </authorList>
    </citation>
    <scope>NUCLEOTIDE SEQUENCE</scope>
    <source>
        <strain evidence="2">IMI 304802</strain>
    </source>
</reference>
<sequence>MFGIRSPYHQPNPSFVTDFPTNAASRHQQRVSTTGCVTVADDTARRPTGNPPAVHLTSRPRPHTEGMSCFSTTSRLRLSLVPCRSCSSTATQRMRLSSWTRDRLVSPEANEIQEEQVNGPDRFPGDPSGSRWASTVIRSTCINAPSSFVGFQSYLPSMVPAAGPRVAYPVDTIKRTGPKLPDLLPFMATSRAFISMPYQPFDW</sequence>
<gene>
    <name evidence="2" type="ORF">CCUS01_00616</name>
</gene>
<evidence type="ECO:0000313" key="2">
    <source>
        <dbReference type="EMBL" id="KAK1480060.1"/>
    </source>
</evidence>
<dbReference type="AlphaFoldDB" id="A0AAI9VAN3"/>
<feature type="region of interest" description="Disordered" evidence="1">
    <location>
        <begin position="41"/>
        <end position="67"/>
    </location>
</feature>
<proteinExistence type="predicted"/>
<keyword evidence="3" id="KW-1185">Reference proteome</keyword>
<evidence type="ECO:0000256" key="1">
    <source>
        <dbReference type="SAM" id="MobiDB-lite"/>
    </source>
</evidence>
<accession>A0AAI9VAN3</accession>
<protein>
    <submittedName>
        <fullName evidence="2">Uncharacterized protein</fullName>
    </submittedName>
</protein>
<dbReference type="Proteomes" id="UP001239213">
    <property type="component" value="Unassembled WGS sequence"/>
</dbReference>
<evidence type="ECO:0000313" key="3">
    <source>
        <dbReference type="Proteomes" id="UP001239213"/>
    </source>
</evidence>
<organism evidence="2 3">
    <name type="scientific">Colletotrichum cuscutae</name>
    <dbReference type="NCBI Taxonomy" id="1209917"/>
    <lineage>
        <taxon>Eukaryota</taxon>
        <taxon>Fungi</taxon>
        <taxon>Dikarya</taxon>
        <taxon>Ascomycota</taxon>
        <taxon>Pezizomycotina</taxon>
        <taxon>Sordariomycetes</taxon>
        <taxon>Hypocreomycetidae</taxon>
        <taxon>Glomerellales</taxon>
        <taxon>Glomerellaceae</taxon>
        <taxon>Colletotrichum</taxon>
        <taxon>Colletotrichum acutatum species complex</taxon>
    </lineage>
</organism>